<feature type="region of interest" description="Disordered" evidence="2">
    <location>
        <begin position="584"/>
        <end position="641"/>
    </location>
</feature>
<proteinExistence type="predicted"/>
<feature type="compositionally biased region" description="Basic and acidic residues" evidence="2">
    <location>
        <begin position="293"/>
        <end position="307"/>
    </location>
</feature>
<dbReference type="AlphaFoldDB" id="A0AAN4ZHK7"/>
<organism evidence="3 4">
    <name type="scientific">Pristionchus mayeri</name>
    <dbReference type="NCBI Taxonomy" id="1317129"/>
    <lineage>
        <taxon>Eukaryota</taxon>
        <taxon>Metazoa</taxon>
        <taxon>Ecdysozoa</taxon>
        <taxon>Nematoda</taxon>
        <taxon>Chromadorea</taxon>
        <taxon>Rhabditida</taxon>
        <taxon>Rhabditina</taxon>
        <taxon>Diplogasteromorpha</taxon>
        <taxon>Diplogasteroidea</taxon>
        <taxon>Neodiplogasteridae</taxon>
        <taxon>Pristionchus</taxon>
    </lineage>
</organism>
<evidence type="ECO:0000313" key="3">
    <source>
        <dbReference type="EMBL" id="GMR38563.1"/>
    </source>
</evidence>
<feature type="compositionally biased region" description="Low complexity" evidence="2">
    <location>
        <begin position="619"/>
        <end position="637"/>
    </location>
</feature>
<name>A0AAN4ZHK7_9BILA</name>
<feature type="compositionally biased region" description="Basic and acidic residues" evidence="2">
    <location>
        <begin position="1"/>
        <end position="17"/>
    </location>
</feature>
<feature type="coiled-coil region" evidence="1">
    <location>
        <begin position="31"/>
        <end position="139"/>
    </location>
</feature>
<feature type="compositionally biased region" description="Polar residues" evidence="2">
    <location>
        <begin position="308"/>
        <end position="317"/>
    </location>
</feature>
<evidence type="ECO:0000256" key="2">
    <source>
        <dbReference type="SAM" id="MobiDB-lite"/>
    </source>
</evidence>
<feature type="non-terminal residue" evidence="3">
    <location>
        <position position="1"/>
    </location>
</feature>
<feature type="compositionally biased region" description="Basic and acidic residues" evidence="2">
    <location>
        <begin position="407"/>
        <end position="438"/>
    </location>
</feature>
<dbReference type="Proteomes" id="UP001328107">
    <property type="component" value="Unassembled WGS sequence"/>
</dbReference>
<protein>
    <submittedName>
        <fullName evidence="3">Uncharacterized protein</fullName>
    </submittedName>
</protein>
<comment type="caution">
    <text evidence="3">The sequence shown here is derived from an EMBL/GenBank/DDBJ whole genome shotgun (WGS) entry which is preliminary data.</text>
</comment>
<feature type="compositionally biased region" description="Basic and acidic residues" evidence="2">
    <location>
        <begin position="342"/>
        <end position="400"/>
    </location>
</feature>
<keyword evidence="4" id="KW-1185">Reference proteome</keyword>
<keyword evidence="1" id="KW-0175">Coiled coil</keyword>
<reference evidence="4" key="1">
    <citation type="submission" date="2022-10" db="EMBL/GenBank/DDBJ databases">
        <title>Genome assembly of Pristionchus species.</title>
        <authorList>
            <person name="Yoshida K."/>
            <person name="Sommer R.J."/>
        </authorList>
    </citation>
    <scope>NUCLEOTIDE SEQUENCE [LARGE SCALE GENOMIC DNA]</scope>
    <source>
        <strain evidence="4">RS5460</strain>
    </source>
</reference>
<sequence length="663" mass="77266">RPRSTDSSDLPIDCRDSEGDDEEKGGKRRSIEVLRDQVKQYKAQVEEAQKIAREQTEQTMEWMEHVNKREMEMEELAEELHRQREEVSSLVKKQQEVYEKYQKAIEASMGNGQRASESLDEANKLRKELEQATKDLNVEKLCLAREKEALVEATNIIAGLLGKSDFNEKVEYKKPLTPQEHMAMRWRYPALEKEKERLAKEIEEKKIAMGRLEFERDELRLELDRVRLVPGGEMYGEISQKLAEVEKANAQLREELAQTTLKAEKESTESQLLANKLKMDNEDLTERVRTLQERLRQNSHGEKDTRTHSTGNTGRRSMNSEEMKNMVSKLEANNGELRREMERLKQRQKEQLDESVRQIEKKDAENDDLLDRNKKLAERLARQRRDTPPAKDAPREDSRRDHHSRLSKGEERGDRGRREEGRREEGSSELRDTVRRLEEEIREEKRKAGLLEADRNDLRVTLKQVRNEKKTEHEERERELQTDVDLKGTRIFQLEYALKEVQDRLEKEEFKTKGISGLTNKIEELTLEVEELKKSLKENEKERKRLDAEVEEQKTINVVLVKTKSGELMEDLTAARKRITELESELQQGCSSAKRARVEEEVEKPREPTPPPPPFVLQAAARAPPKAAPNAPKAAPKGNQWKPAFIPTQINAKALNKQNFRHF</sequence>
<feature type="region of interest" description="Disordered" evidence="2">
    <location>
        <begin position="1"/>
        <end position="31"/>
    </location>
</feature>
<feature type="compositionally biased region" description="Basic and acidic residues" evidence="2">
    <location>
        <begin position="596"/>
        <end position="607"/>
    </location>
</feature>
<dbReference type="EMBL" id="BTRK01000002">
    <property type="protein sequence ID" value="GMR38563.1"/>
    <property type="molecule type" value="Genomic_DNA"/>
</dbReference>
<accession>A0AAN4ZHK7</accession>
<feature type="region of interest" description="Disordered" evidence="2">
    <location>
        <begin position="293"/>
        <end position="322"/>
    </location>
</feature>
<gene>
    <name evidence="3" type="ORF">PMAYCL1PPCAC_08758</name>
</gene>
<evidence type="ECO:0000256" key="1">
    <source>
        <dbReference type="SAM" id="Coils"/>
    </source>
</evidence>
<feature type="region of interest" description="Disordered" evidence="2">
    <location>
        <begin position="342"/>
        <end position="438"/>
    </location>
</feature>
<evidence type="ECO:0000313" key="4">
    <source>
        <dbReference type="Proteomes" id="UP001328107"/>
    </source>
</evidence>